<evidence type="ECO:0000256" key="2">
    <source>
        <dbReference type="ARBA" id="ARBA00005417"/>
    </source>
</evidence>
<evidence type="ECO:0000256" key="7">
    <source>
        <dbReference type="ARBA" id="ARBA00022840"/>
    </source>
</evidence>
<proteinExistence type="inferred from homology"/>
<dbReference type="InterPro" id="IPR027417">
    <property type="entry name" value="P-loop_NTPase"/>
</dbReference>
<keyword evidence="8" id="KW-1278">Translocase</keyword>
<dbReference type="InterPro" id="IPR003439">
    <property type="entry name" value="ABC_transporter-like_ATP-bd"/>
</dbReference>
<feature type="domain" description="ABC transporter" evidence="11">
    <location>
        <begin position="83"/>
        <end position="338"/>
    </location>
</feature>
<dbReference type="PANTHER" id="PTHR43297">
    <property type="entry name" value="OLIGOPEPTIDE TRANSPORT ATP-BINDING PROTEIN APPD"/>
    <property type="match status" value="1"/>
</dbReference>
<keyword evidence="6" id="KW-0547">Nucleotide-binding</keyword>
<comment type="similarity">
    <text evidence="2">Belongs to the ABC transporter superfamily.</text>
</comment>
<feature type="compositionally biased region" description="Gly residues" evidence="10">
    <location>
        <begin position="50"/>
        <end position="64"/>
    </location>
</feature>
<organism evidence="12 13">
    <name type="scientific">Kocuria gwangalliensis</name>
    <dbReference type="NCBI Taxonomy" id="501592"/>
    <lineage>
        <taxon>Bacteria</taxon>
        <taxon>Bacillati</taxon>
        <taxon>Actinomycetota</taxon>
        <taxon>Actinomycetes</taxon>
        <taxon>Micrococcales</taxon>
        <taxon>Micrococcaceae</taxon>
        <taxon>Kocuria</taxon>
    </lineage>
</organism>
<dbReference type="InterPro" id="IPR003593">
    <property type="entry name" value="AAA+_ATPase"/>
</dbReference>
<dbReference type="InterPro" id="IPR017871">
    <property type="entry name" value="ABC_transporter-like_CS"/>
</dbReference>
<keyword evidence="7 12" id="KW-0067">ATP-binding</keyword>
<feature type="domain" description="ABC transporter" evidence="11">
    <location>
        <begin position="434"/>
        <end position="679"/>
    </location>
</feature>
<evidence type="ECO:0000256" key="9">
    <source>
        <dbReference type="ARBA" id="ARBA00023136"/>
    </source>
</evidence>
<gene>
    <name evidence="12" type="ORF">GCM10025781_25030</name>
</gene>
<dbReference type="InterPro" id="IPR050388">
    <property type="entry name" value="ABC_Ni/Peptide_Import"/>
</dbReference>
<comment type="subcellular location">
    <subcellularLocation>
        <location evidence="1">Cell membrane</location>
        <topology evidence="1">Peripheral membrane protein</topology>
    </subcellularLocation>
</comment>
<keyword evidence="3" id="KW-0813">Transport</keyword>
<evidence type="ECO:0000313" key="13">
    <source>
        <dbReference type="Proteomes" id="UP001501446"/>
    </source>
</evidence>
<feature type="region of interest" description="Disordered" evidence="10">
    <location>
        <begin position="366"/>
        <end position="426"/>
    </location>
</feature>
<dbReference type="NCBIfam" id="NF007739">
    <property type="entry name" value="PRK10419.1"/>
    <property type="match status" value="2"/>
</dbReference>
<evidence type="ECO:0000256" key="10">
    <source>
        <dbReference type="SAM" id="MobiDB-lite"/>
    </source>
</evidence>
<keyword evidence="5" id="KW-0997">Cell inner membrane</keyword>
<dbReference type="InterPro" id="IPR013563">
    <property type="entry name" value="Oligopep_ABC_C"/>
</dbReference>
<dbReference type="SUPFAM" id="SSF52540">
    <property type="entry name" value="P-loop containing nucleoside triphosphate hydrolases"/>
    <property type="match status" value="2"/>
</dbReference>
<evidence type="ECO:0000256" key="1">
    <source>
        <dbReference type="ARBA" id="ARBA00004202"/>
    </source>
</evidence>
<feature type="compositionally biased region" description="Basic and acidic residues" evidence="10">
    <location>
        <begin position="366"/>
        <end position="381"/>
    </location>
</feature>
<evidence type="ECO:0000313" key="12">
    <source>
        <dbReference type="EMBL" id="GAA4704920.1"/>
    </source>
</evidence>
<accession>A0ABP8XBS8</accession>
<dbReference type="EMBL" id="BAABLN010000034">
    <property type="protein sequence ID" value="GAA4704920.1"/>
    <property type="molecule type" value="Genomic_DNA"/>
</dbReference>
<dbReference type="GO" id="GO:0005524">
    <property type="term" value="F:ATP binding"/>
    <property type="evidence" value="ECO:0007669"/>
    <property type="project" value="UniProtKB-KW"/>
</dbReference>
<dbReference type="Proteomes" id="UP001501446">
    <property type="component" value="Unassembled WGS sequence"/>
</dbReference>
<keyword evidence="13" id="KW-1185">Reference proteome</keyword>
<keyword evidence="9" id="KW-0472">Membrane</keyword>
<keyword evidence="4" id="KW-1003">Cell membrane</keyword>
<sequence length="705" mass="75448">MSTSHSAPGQPEGTPENNGSGPHAGSGDAPWHNDAADKPQSRRERRSLRGGMGKRGNRPSGGSGSEDATERSSRGSRSQRRVVRGEPVLVVDGLSVDFGVDKEWVPAAIDLNYQVAAGEVLAIVGESGSGKSASSMSILGLLPSNARVSGSAQLAGEQLIGLQGAALRRVRGEEIAVIFQEPMTALNPVYTVGQQIVETIRLHRDMSPSQAAERAKEMLTMVELPDPEKAFRSYPHQLSGGQRQRAMIAQSLSCDPKLLIADEPTTALDVTVQAEILDLIRNLKDKLDSAVILITHDMGVVADLADRIAVMEKGRIVEKGTAEQIFSAPEHPYTKTLLDSVPHLGEGGETGESVDMVAVLEREVGAEQREATASSTDRDTAATDDVSAGTAGSTAVTAATAGDRPALPTDAARTPRHTEPSVDTAALRVTEPVLQLKNVAIEYPKQGRNPAFRAVEDVSLTVAAREVLGLVGESGSGKTTIGRAAVGLLPVVEGSLIVDGHELSGASRKELNGVRKDVGMVFQDPSSSLNPRLPIGESIGEPMFLAGLAKGQDLQHRIEQLLDQVRLPRSYRNRYPHELSGGQKQRVGIARALSLKPKLLVADEPTSALDVSVQATVLDLFEELQAEMGFACLFVTHDLAVIDRLADRIVVMQHGRIVEQGQREVVLRKPEQDYTKRLLAAVPVPDPDTQRARRELRQKMKLGAS</sequence>
<dbReference type="Pfam" id="PF00005">
    <property type="entry name" value="ABC_tran"/>
    <property type="match status" value="2"/>
</dbReference>
<evidence type="ECO:0000256" key="4">
    <source>
        <dbReference type="ARBA" id="ARBA00022475"/>
    </source>
</evidence>
<dbReference type="PANTHER" id="PTHR43297:SF14">
    <property type="entry name" value="ATPASE AAA-TYPE CORE DOMAIN-CONTAINING PROTEIN"/>
    <property type="match status" value="1"/>
</dbReference>
<dbReference type="PROSITE" id="PS50893">
    <property type="entry name" value="ABC_TRANSPORTER_2"/>
    <property type="match status" value="2"/>
</dbReference>
<name>A0ABP8XBS8_9MICC</name>
<dbReference type="Pfam" id="PF08352">
    <property type="entry name" value="oligo_HPY"/>
    <property type="match status" value="2"/>
</dbReference>
<feature type="region of interest" description="Disordered" evidence="10">
    <location>
        <begin position="1"/>
        <end position="82"/>
    </location>
</feature>
<evidence type="ECO:0000256" key="3">
    <source>
        <dbReference type="ARBA" id="ARBA00022448"/>
    </source>
</evidence>
<evidence type="ECO:0000256" key="5">
    <source>
        <dbReference type="ARBA" id="ARBA00022519"/>
    </source>
</evidence>
<reference evidence="13" key="1">
    <citation type="journal article" date="2019" name="Int. J. Syst. Evol. Microbiol.">
        <title>The Global Catalogue of Microorganisms (GCM) 10K type strain sequencing project: providing services to taxonomists for standard genome sequencing and annotation.</title>
        <authorList>
            <consortium name="The Broad Institute Genomics Platform"/>
            <consortium name="The Broad Institute Genome Sequencing Center for Infectious Disease"/>
            <person name="Wu L."/>
            <person name="Ma J."/>
        </authorList>
    </citation>
    <scope>NUCLEOTIDE SEQUENCE [LARGE SCALE GENOMIC DNA]</scope>
    <source>
        <strain evidence="13">JCM 18958</strain>
    </source>
</reference>
<feature type="compositionally biased region" description="Low complexity" evidence="10">
    <location>
        <begin position="383"/>
        <end position="402"/>
    </location>
</feature>
<dbReference type="PROSITE" id="PS00211">
    <property type="entry name" value="ABC_TRANSPORTER_1"/>
    <property type="match status" value="2"/>
</dbReference>
<evidence type="ECO:0000256" key="8">
    <source>
        <dbReference type="ARBA" id="ARBA00022967"/>
    </source>
</evidence>
<dbReference type="CDD" id="cd03257">
    <property type="entry name" value="ABC_NikE_OppD_transporters"/>
    <property type="match status" value="2"/>
</dbReference>
<dbReference type="Gene3D" id="3.40.50.300">
    <property type="entry name" value="P-loop containing nucleotide triphosphate hydrolases"/>
    <property type="match status" value="2"/>
</dbReference>
<evidence type="ECO:0000259" key="11">
    <source>
        <dbReference type="PROSITE" id="PS50893"/>
    </source>
</evidence>
<dbReference type="SMART" id="SM00382">
    <property type="entry name" value="AAA"/>
    <property type="match status" value="2"/>
</dbReference>
<protein>
    <submittedName>
        <fullName evidence="12">Dipeptide ABC transporter ATP-binding protein</fullName>
    </submittedName>
</protein>
<evidence type="ECO:0000256" key="6">
    <source>
        <dbReference type="ARBA" id="ARBA00022741"/>
    </source>
</evidence>
<dbReference type="NCBIfam" id="NF008453">
    <property type="entry name" value="PRK11308.1"/>
    <property type="match status" value="2"/>
</dbReference>
<comment type="caution">
    <text evidence="12">The sequence shown here is derived from an EMBL/GenBank/DDBJ whole genome shotgun (WGS) entry which is preliminary data.</text>
</comment>